<comment type="caution">
    <text evidence="1">The sequence shown here is derived from an EMBL/GenBank/DDBJ whole genome shotgun (WGS) entry which is preliminary data.</text>
</comment>
<dbReference type="EMBL" id="MNAD01000659">
    <property type="protein sequence ID" value="OJT11335.1"/>
    <property type="molecule type" value="Genomic_DNA"/>
</dbReference>
<dbReference type="AlphaFoldDB" id="A0A1M2VUR0"/>
<accession>A0A1M2VUR0</accession>
<reference evidence="1 2" key="1">
    <citation type="submission" date="2016-10" db="EMBL/GenBank/DDBJ databases">
        <title>Genome sequence of the basidiomycete white-rot fungus Trametes pubescens.</title>
        <authorList>
            <person name="Makela M.R."/>
            <person name="Granchi Z."/>
            <person name="Peng M."/>
            <person name="De Vries R.P."/>
            <person name="Grigoriev I."/>
            <person name="Riley R."/>
            <person name="Hilden K."/>
        </authorList>
    </citation>
    <scope>NUCLEOTIDE SEQUENCE [LARGE SCALE GENOMIC DNA]</scope>
    <source>
        <strain evidence="1 2">FBCC735</strain>
    </source>
</reference>
<evidence type="ECO:0008006" key="3">
    <source>
        <dbReference type="Google" id="ProtNLM"/>
    </source>
</evidence>
<evidence type="ECO:0000313" key="2">
    <source>
        <dbReference type="Proteomes" id="UP000184267"/>
    </source>
</evidence>
<name>A0A1M2VUR0_TRAPU</name>
<evidence type="ECO:0000313" key="1">
    <source>
        <dbReference type="EMBL" id="OJT11335.1"/>
    </source>
</evidence>
<organism evidence="1 2">
    <name type="scientific">Trametes pubescens</name>
    <name type="common">White-rot fungus</name>
    <dbReference type="NCBI Taxonomy" id="154538"/>
    <lineage>
        <taxon>Eukaryota</taxon>
        <taxon>Fungi</taxon>
        <taxon>Dikarya</taxon>
        <taxon>Basidiomycota</taxon>
        <taxon>Agaricomycotina</taxon>
        <taxon>Agaricomycetes</taxon>
        <taxon>Polyporales</taxon>
        <taxon>Polyporaceae</taxon>
        <taxon>Trametes</taxon>
    </lineage>
</organism>
<gene>
    <name evidence="1" type="ORF">TRAPUB_12135</name>
</gene>
<proteinExistence type="predicted"/>
<dbReference type="OrthoDB" id="2734653at2759"/>
<keyword evidence="2" id="KW-1185">Reference proteome</keyword>
<protein>
    <recommendedName>
        <fullName evidence="3">F-box domain-containing protein</fullName>
    </recommendedName>
</protein>
<sequence length="397" mass="45180">MLLTVPPEILIAIIRALDRDTRALRNVALVCRALLPIVREELFAVTSERVLEQPYMHPYFNHIIELVIGGRPILSLRRYLDLHSAYCLQTQPLPKLKAIRFVTAHPRFYATLPPELYTALASLTAVTELILCWASFYNLSHAQSLICALPNLSCLSLKEVKFFEGPQTLQSLFLLDIINYPCSAASTRPRLTRLSVVPSPRSSASAEIVAWLGMGPSAESLRTLVVPYQSITAHVVLGHFGSTVEHLQMPLRDLDSTVYSGYLDYYTNLRTLTVFLDAYNACQGPWYLLAPFFEHGISAEHLHTITIDVRMDYPMDLRSAIDWAALDRVNDELDEAKFDGLRKVVFILQWVDRLEWMPAEGEWDAVKRRIEQGLYNLIDAGKLEVRFQVVREVRVRP</sequence>
<dbReference type="Proteomes" id="UP000184267">
    <property type="component" value="Unassembled WGS sequence"/>
</dbReference>
<dbReference type="OMA" id="EAYSTCE"/>